<name>A0A1I0NJN1_9FIRM</name>
<accession>A0A1I0NJN1</accession>
<reference evidence="1 2" key="1">
    <citation type="submission" date="2016-10" db="EMBL/GenBank/DDBJ databases">
        <authorList>
            <person name="de Groot N.N."/>
        </authorList>
    </citation>
    <scope>NUCLEOTIDE SEQUENCE [LARGE SCALE GENOMIC DNA]</scope>
    <source>
        <strain evidence="1 2">DSM 9179</strain>
    </source>
</reference>
<dbReference type="AlphaFoldDB" id="A0A1I0NJN1"/>
<keyword evidence="2" id="KW-1185">Reference proteome</keyword>
<protein>
    <submittedName>
        <fullName evidence="1">Uncharacterized protein</fullName>
    </submittedName>
</protein>
<sequence length="58" mass="6855">MDSRNATGVPQSDETFGFVPPDFMYGLNKLQNDTFSCKEEKERYYYNLDHDQENNNLQ</sequence>
<evidence type="ECO:0000313" key="2">
    <source>
        <dbReference type="Proteomes" id="UP000199701"/>
    </source>
</evidence>
<evidence type="ECO:0000313" key="1">
    <source>
        <dbReference type="EMBL" id="SEW01712.1"/>
    </source>
</evidence>
<gene>
    <name evidence="1" type="ORF">SAMN05421659_103165</name>
</gene>
<proteinExistence type="predicted"/>
<dbReference type="RefSeq" id="WP_170841305.1">
    <property type="nucleotide sequence ID" value="NZ_FOJI01000003.1"/>
</dbReference>
<organism evidence="1 2">
    <name type="scientific">[Clostridium] fimetarium</name>
    <dbReference type="NCBI Taxonomy" id="99656"/>
    <lineage>
        <taxon>Bacteria</taxon>
        <taxon>Bacillati</taxon>
        <taxon>Bacillota</taxon>
        <taxon>Clostridia</taxon>
        <taxon>Lachnospirales</taxon>
        <taxon>Lachnospiraceae</taxon>
    </lineage>
</organism>
<dbReference type="EMBL" id="FOJI01000003">
    <property type="protein sequence ID" value="SEW01712.1"/>
    <property type="molecule type" value="Genomic_DNA"/>
</dbReference>
<dbReference type="Proteomes" id="UP000199701">
    <property type="component" value="Unassembled WGS sequence"/>
</dbReference>